<proteinExistence type="predicted"/>
<keyword evidence="1" id="KW-1133">Transmembrane helix</keyword>
<feature type="transmembrane region" description="Helical" evidence="1">
    <location>
        <begin position="166"/>
        <end position="184"/>
    </location>
</feature>
<keyword evidence="1" id="KW-0472">Membrane</keyword>
<dbReference type="Proteomes" id="UP001595698">
    <property type="component" value="Unassembled WGS sequence"/>
</dbReference>
<feature type="transmembrane region" description="Helical" evidence="1">
    <location>
        <begin position="239"/>
        <end position="261"/>
    </location>
</feature>
<evidence type="ECO:0000256" key="1">
    <source>
        <dbReference type="SAM" id="Phobius"/>
    </source>
</evidence>
<dbReference type="RefSeq" id="WP_386191044.1">
    <property type="nucleotide sequence ID" value="NZ_JBHSBC010000021.1"/>
</dbReference>
<name>A0ABV8F499_9ACTN</name>
<feature type="transmembrane region" description="Helical" evidence="1">
    <location>
        <begin position="121"/>
        <end position="146"/>
    </location>
</feature>
<keyword evidence="1" id="KW-0812">Transmembrane</keyword>
<reference evidence="3" key="1">
    <citation type="journal article" date="2019" name="Int. J. Syst. Evol. Microbiol.">
        <title>The Global Catalogue of Microorganisms (GCM) 10K type strain sequencing project: providing services to taxonomists for standard genome sequencing and annotation.</title>
        <authorList>
            <consortium name="The Broad Institute Genomics Platform"/>
            <consortium name="The Broad Institute Genome Sequencing Center for Infectious Disease"/>
            <person name="Wu L."/>
            <person name="Ma J."/>
        </authorList>
    </citation>
    <scope>NUCLEOTIDE SEQUENCE [LARGE SCALE GENOMIC DNA]</scope>
    <source>
        <strain evidence="3">TBRC 7912</strain>
    </source>
</reference>
<comment type="caution">
    <text evidence="2">The sequence shown here is derived from an EMBL/GenBank/DDBJ whole genome shotgun (WGS) entry which is preliminary data.</text>
</comment>
<keyword evidence="3" id="KW-1185">Reference proteome</keyword>
<feature type="transmembrane region" description="Helical" evidence="1">
    <location>
        <begin position="191"/>
        <end position="219"/>
    </location>
</feature>
<sequence length="266" mass="27904">MSAVFAATRAELTKIVTLRTVWIVTGVILALHLLVSYANVGINIEAVRAITPDGMIELFADDPQPANRAIVDFLVASSFQMGLFLPGLGAVIAGQEFRTPQLGQTLLAVPRRGRLIVAKTVAATVYLLFVAVVVAGVSTAFMYAAVRDWNPGLLVSPGAWIGQGKFVAFAVLTGLISFAITVIARSTLTGVAVTVGLIAVTMTQLLAVFSPALDALFPLSAGRNLLLNPVENTLSAGPGHAMVVLVAWPSVTTVVAAFLLARRDAR</sequence>
<protein>
    <submittedName>
        <fullName evidence="2">ABC transporter permease</fullName>
    </submittedName>
</protein>
<organism evidence="2 3">
    <name type="scientific">Streptosporangium jomthongense</name>
    <dbReference type="NCBI Taxonomy" id="1193683"/>
    <lineage>
        <taxon>Bacteria</taxon>
        <taxon>Bacillati</taxon>
        <taxon>Actinomycetota</taxon>
        <taxon>Actinomycetes</taxon>
        <taxon>Streptosporangiales</taxon>
        <taxon>Streptosporangiaceae</taxon>
        <taxon>Streptosporangium</taxon>
    </lineage>
</organism>
<accession>A0ABV8F499</accession>
<feature type="transmembrane region" description="Helical" evidence="1">
    <location>
        <begin position="20"/>
        <end position="40"/>
    </location>
</feature>
<evidence type="ECO:0000313" key="2">
    <source>
        <dbReference type="EMBL" id="MFC3982639.1"/>
    </source>
</evidence>
<gene>
    <name evidence="2" type="ORF">ACFOYY_21025</name>
</gene>
<dbReference type="EMBL" id="JBHSBC010000021">
    <property type="protein sequence ID" value="MFC3982639.1"/>
    <property type="molecule type" value="Genomic_DNA"/>
</dbReference>
<evidence type="ECO:0000313" key="3">
    <source>
        <dbReference type="Proteomes" id="UP001595698"/>
    </source>
</evidence>